<feature type="transmembrane region" description="Helical" evidence="11">
    <location>
        <begin position="6"/>
        <end position="25"/>
    </location>
</feature>
<feature type="repeat" description="ANK" evidence="9">
    <location>
        <begin position="636"/>
        <end position="668"/>
    </location>
</feature>
<feature type="transmembrane region" description="Helical" evidence="11">
    <location>
        <begin position="32"/>
        <end position="49"/>
    </location>
</feature>
<dbReference type="SUPFAM" id="SSF90193">
    <property type="entry name" value="Notch domain"/>
    <property type="match status" value="1"/>
</dbReference>
<feature type="repeat" description="ANK" evidence="9">
    <location>
        <begin position="603"/>
        <end position="635"/>
    </location>
</feature>
<feature type="repeat" description="ANK" evidence="9">
    <location>
        <begin position="561"/>
        <end position="595"/>
    </location>
</feature>
<dbReference type="SMART" id="SM00004">
    <property type="entry name" value="NL"/>
    <property type="match status" value="1"/>
</dbReference>
<name>A0A8R1UQ81_PRIPA</name>
<evidence type="ECO:0000256" key="8">
    <source>
        <dbReference type="ARBA" id="ARBA00046288"/>
    </source>
</evidence>
<keyword evidence="5 11" id="KW-0472">Membrane</keyword>
<keyword evidence="1 11" id="KW-0812">Transmembrane</keyword>
<dbReference type="PROSITE" id="PS50297">
    <property type="entry name" value="ANK_REP_REGION"/>
    <property type="match status" value="2"/>
</dbReference>
<dbReference type="Pfam" id="PF00023">
    <property type="entry name" value="Ank"/>
    <property type="match status" value="1"/>
</dbReference>
<dbReference type="InterPro" id="IPR035993">
    <property type="entry name" value="Notch-like_dom_sf"/>
</dbReference>
<evidence type="ECO:0000256" key="11">
    <source>
        <dbReference type="SAM" id="Phobius"/>
    </source>
</evidence>
<evidence type="ECO:0000256" key="9">
    <source>
        <dbReference type="PROSITE-ProRule" id="PRU00023"/>
    </source>
</evidence>
<dbReference type="PROSITE" id="PS50088">
    <property type="entry name" value="ANK_REPEAT"/>
    <property type="match status" value="4"/>
</dbReference>
<evidence type="ECO:0000256" key="1">
    <source>
        <dbReference type="ARBA" id="ARBA00022692"/>
    </source>
</evidence>
<dbReference type="SUPFAM" id="SSF48403">
    <property type="entry name" value="Ankyrin repeat"/>
    <property type="match status" value="1"/>
</dbReference>
<dbReference type="AlphaFoldDB" id="A0A8R1UQ81"/>
<evidence type="ECO:0000256" key="5">
    <source>
        <dbReference type="ARBA" id="ARBA00023136"/>
    </source>
</evidence>
<feature type="domain" description="LNR" evidence="12">
    <location>
        <begin position="183"/>
        <end position="224"/>
    </location>
</feature>
<proteinExistence type="predicted"/>
<dbReference type="SMART" id="SM00248">
    <property type="entry name" value="ANK"/>
    <property type="match status" value="6"/>
</dbReference>
<feature type="transmembrane region" description="Helical" evidence="11">
    <location>
        <begin position="377"/>
        <end position="398"/>
    </location>
</feature>
<reference evidence="13" key="2">
    <citation type="submission" date="2022-06" db="UniProtKB">
        <authorList>
            <consortium name="EnsemblMetazoa"/>
        </authorList>
    </citation>
    <scope>IDENTIFICATION</scope>
    <source>
        <strain evidence="13">PS312</strain>
    </source>
</reference>
<gene>
    <name evidence="13" type="primary">WBGene00276077</name>
</gene>
<dbReference type="InterPro" id="IPR002110">
    <property type="entry name" value="Ankyrin_rpt"/>
</dbReference>
<keyword evidence="3 11" id="KW-1133">Transmembrane helix</keyword>
<keyword evidence="2" id="KW-0677">Repeat</keyword>
<reference evidence="14" key="1">
    <citation type="journal article" date="2008" name="Nat. Genet.">
        <title>The Pristionchus pacificus genome provides a unique perspective on nematode lifestyle and parasitism.</title>
        <authorList>
            <person name="Dieterich C."/>
            <person name="Clifton S.W."/>
            <person name="Schuster L.N."/>
            <person name="Chinwalla A."/>
            <person name="Delehaunty K."/>
            <person name="Dinkelacker I."/>
            <person name="Fulton L."/>
            <person name="Fulton R."/>
            <person name="Godfrey J."/>
            <person name="Minx P."/>
            <person name="Mitreva M."/>
            <person name="Roeseler W."/>
            <person name="Tian H."/>
            <person name="Witte H."/>
            <person name="Yang S.P."/>
            <person name="Wilson R.K."/>
            <person name="Sommer R.J."/>
        </authorList>
    </citation>
    <scope>NUCLEOTIDE SEQUENCE [LARGE SCALE GENOMIC DNA]</scope>
    <source>
        <strain evidence="14">PS312</strain>
    </source>
</reference>
<accession>A0A8R1UQ81</accession>
<evidence type="ECO:0000256" key="6">
    <source>
        <dbReference type="ARBA" id="ARBA00023157"/>
    </source>
</evidence>
<dbReference type="Proteomes" id="UP000005239">
    <property type="component" value="Unassembled WGS sequence"/>
</dbReference>
<comment type="subcellular location">
    <subcellularLocation>
        <location evidence="8">Endomembrane system</location>
        <topology evidence="8">Single-pass type I membrane protein</topology>
    </subcellularLocation>
</comment>
<evidence type="ECO:0000313" key="14">
    <source>
        <dbReference type="Proteomes" id="UP000005239"/>
    </source>
</evidence>
<evidence type="ECO:0000256" key="2">
    <source>
        <dbReference type="ARBA" id="ARBA00022737"/>
    </source>
</evidence>
<keyword evidence="14" id="KW-1185">Reference proteome</keyword>
<dbReference type="PANTHER" id="PTHR24134">
    <property type="entry name" value="ANKYRIN REPEAT-CONTAINING PROTEIN DDB_G0279043"/>
    <property type="match status" value="1"/>
</dbReference>
<evidence type="ECO:0000313" key="13">
    <source>
        <dbReference type="EnsemblMetazoa" id="PPA37708.1"/>
    </source>
</evidence>
<sequence length="1138" mass="126278">MSTYPRSAWGSIVAILDWFIIVIVHDKMMLKFYSFLLILGLALVCQGYTGNKCEQQCFDVGTYNCPSNPKEPCVCLVGFQGDKCQRQNRTLCNSQCQGGGECVFSGFWGRLCEHSDSEVAHILINEKKLAQKYCGENEDCVPPHMQVACSNKNVDLCDEYGYAIFILTASSSNLGDVRPFKKCPYPWHCFEAFKNGKCDWECERKECLFDGYECSTNRPCKKGCRTSTGACNLECSLDINQHPELSSEATIIELSLAVSEEYWWKHKNEIIANISDPLRTPLVYSPEHNERLEKNKNSLENILSRGRRNGVKKNGHVVVKLSLLTNTCAHNTQCTADGTTAIKVLSIISSDEKSDPSLMKLITKISFPSTHETNGSVLLAVSLVIIAVPIVLIGYRVVTAPIWVPPKSEYEVPVVWSTDVVPHNPFNRFPTPLHEEAYSLSKISLPVCQDYVNRMDEQGRTPLFWLIASRKSSQLMLDDVNELVKAGANPNHFDDKGNTPLSIAITALRPSICNRLVQWGADPAAINSSEASCLHLAVAQDDIKCVEWLLSFPSINEVDDSDRTPLAMTAQGGVASARIAEILIEEGADVLHQGNHYTMWRYRGRTALHWAAQFNNLDVMKVLIDHRSDVNCVDTENCTPLHLAVQRGSESAARMLLEAQASTIIPNGLGATPLAIAQEKGIQSLIELISWYTDVSKEGLVMKKKATKREKKMSYSGSEYSKRSCPNSPFYNDSLSNSSSISSGYVVPPFFSDSSSISSCNSMTSSSSVSGYSVPSSPWSSSSESLSSFTLPKKMRPPLLPPINENPVGHFSFDFVRSEVSVPPGINSTQSFSTQSIGESGISSDFLDSVMLSPSSENNPLERGGCDSPLENLGTNYWLNEEKKQFDGFGNDIISTSQAELQQQGSRRIAWLHGSATVGPHIQTGVVPIFDKRNTMEPITFTFTTPLPRDHPTPIHIQSSYQSLPSLRPSDRFEAPYAHPTPIRMSSYKPSFHSSFAQQPPPIFTQNFQIPSSISARSAYLPSSPSNRFIPPSHPSPPSPPSQFPDLFGREIDGVRHNALQSWTQLKGAVAEAGVDRDWRALWTKMSGVVEPYVERMTEHLGSAINIALRQQNNRRMRTTSSPYFIYTNNQNKRMKRS</sequence>
<feature type="compositionally biased region" description="Pro residues" evidence="10">
    <location>
        <begin position="1032"/>
        <end position="1043"/>
    </location>
</feature>
<dbReference type="PANTHER" id="PTHR24134:SF9">
    <property type="entry name" value="ANKYRIN REPEAT AND SOCS BOX PROTEIN 8"/>
    <property type="match status" value="1"/>
</dbReference>
<evidence type="ECO:0000256" key="4">
    <source>
        <dbReference type="ARBA" id="ARBA00023043"/>
    </source>
</evidence>
<dbReference type="Pfam" id="PF12796">
    <property type="entry name" value="Ank_2"/>
    <property type="match status" value="1"/>
</dbReference>
<dbReference type="GO" id="GO:0012505">
    <property type="term" value="C:endomembrane system"/>
    <property type="evidence" value="ECO:0007669"/>
    <property type="project" value="UniProtKB-SubCell"/>
</dbReference>
<dbReference type="Gene3D" id="4.10.470.20">
    <property type="match status" value="1"/>
</dbReference>
<feature type="repeat" description="ANK" evidence="9">
    <location>
        <begin position="496"/>
        <end position="528"/>
    </location>
</feature>
<dbReference type="Gene3D" id="1.25.40.20">
    <property type="entry name" value="Ankyrin repeat-containing domain"/>
    <property type="match status" value="1"/>
</dbReference>
<evidence type="ECO:0000256" key="3">
    <source>
        <dbReference type="ARBA" id="ARBA00022989"/>
    </source>
</evidence>
<dbReference type="PROSITE" id="PS50258">
    <property type="entry name" value="LNR"/>
    <property type="match status" value="1"/>
</dbReference>
<dbReference type="InterPro" id="IPR000800">
    <property type="entry name" value="Notch_dom"/>
</dbReference>
<feature type="region of interest" description="Disordered" evidence="10">
    <location>
        <begin position="1019"/>
        <end position="1049"/>
    </location>
</feature>
<protein>
    <recommendedName>
        <fullName evidence="12">LNR domain-containing protein</fullName>
    </recommendedName>
</protein>
<evidence type="ECO:0000259" key="12">
    <source>
        <dbReference type="PROSITE" id="PS50258"/>
    </source>
</evidence>
<keyword evidence="4 9" id="KW-0040">ANK repeat</keyword>
<dbReference type="InterPro" id="IPR036770">
    <property type="entry name" value="Ankyrin_rpt-contain_sf"/>
</dbReference>
<organism evidence="13 14">
    <name type="scientific">Pristionchus pacificus</name>
    <name type="common">Parasitic nematode worm</name>
    <dbReference type="NCBI Taxonomy" id="54126"/>
    <lineage>
        <taxon>Eukaryota</taxon>
        <taxon>Metazoa</taxon>
        <taxon>Ecdysozoa</taxon>
        <taxon>Nematoda</taxon>
        <taxon>Chromadorea</taxon>
        <taxon>Rhabditida</taxon>
        <taxon>Rhabditina</taxon>
        <taxon>Diplogasteromorpha</taxon>
        <taxon>Diplogasteroidea</taxon>
        <taxon>Neodiplogasteridae</taxon>
        <taxon>Pristionchus</taxon>
    </lineage>
</organism>
<evidence type="ECO:0000256" key="10">
    <source>
        <dbReference type="SAM" id="MobiDB-lite"/>
    </source>
</evidence>
<keyword evidence="6" id="KW-1015">Disulfide bond</keyword>
<evidence type="ECO:0000256" key="7">
    <source>
        <dbReference type="ARBA" id="ARBA00023180"/>
    </source>
</evidence>
<dbReference type="EnsemblMetazoa" id="PPA37708.1">
    <property type="protein sequence ID" value="PPA37708.1"/>
    <property type="gene ID" value="WBGene00276077"/>
</dbReference>
<keyword evidence="7" id="KW-0325">Glycoprotein</keyword>
<dbReference type="Pfam" id="PF00066">
    <property type="entry name" value="Notch"/>
    <property type="match status" value="1"/>
</dbReference>